<protein>
    <recommendedName>
        <fullName evidence="14">G-protein coupled receptors family 1 profile domain-containing protein</fullName>
    </recommendedName>
</protein>
<dbReference type="SUPFAM" id="SSF81321">
    <property type="entry name" value="Family A G protein-coupled receptor-like"/>
    <property type="match status" value="1"/>
</dbReference>
<keyword evidence="10" id="KW-0807">Transducer</keyword>
<reference evidence="12 13" key="1">
    <citation type="submission" date="2008-02" db="EMBL/GenBank/DDBJ databases">
        <title>A 6x draft sequence assembly of the Pongo pygmaeus abelii genome.</title>
        <authorList>
            <person name="Wilson R.K."/>
            <person name="Mardis E."/>
        </authorList>
    </citation>
    <scope>NUCLEOTIDE SEQUENCE [LARGE SCALE GENOMIC DNA]</scope>
</reference>
<dbReference type="PRINTS" id="PR00245">
    <property type="entry name" value="OLFACTORYR"/>
</dbReference>
<dbReference type="Gene3D" id="1.20.1070.10">
    <property type="entry name" value="Rhodopsin 7-helix transmembrane proteins"/>
    <property type="match status" value="1"/>
</dbReference>
<evidence type="ECO:0000256" key="2">
    <source>
        <dbReference type="ARBA" id="ARBA00022475"/>
    </source>
</evidence>
<keyword evidence="9" id="KW-0675">Receptor</keyword>
<feature type="transmembrane region" description="Helical" evidence="11">
    <location>
        <begin position="110"/>
        <end position="128"/>
    </location>
</feature>
<dbReference type="GO" id="GO:0004930">
    <property type="term" value="F:G protein-coupled receptor activity"/>
    <property type="evidence" value="ECO:0007669"/>
    <property type="project" value="UniProtKB-KW"/>
</dbReference>
<keyword evidence="5" id="KW-0552">Olfaction</keyword>
<keyword evidence="4 11" id="KW-0812">Transmembrane</keyword>
<keyword evidence="7" id="KW-0297">G-protein coupled receptor</keyword>
<evidence type="ECO:0000256" key="5">
    <source>
        <dbReference type="ARBA" id="ARBA00022725"/>
    </source>
</evidence>
<feature type="transmembrane region" description="Helical" evidence="11">
    <location>
        <begin position="134"/>
        <end position="155"/>
    </location>
</feature>
<reference evidence="12" key="2">
    <citation type="submission" date="2025-08" db="UniProtKB">
        <authorList>
            <consortium name="Ensembl"/>
        </authorList>
    </citation>
    <scope>IDENTIFICATION</scope>
</reference>
<dbReference type="OMA" id="QMCSLEA"/>
<keyword evidence="3" id="KW-0716">Sensory transduction</keyword>
<keyword evidence="8 11" id="KW-0472">Membrane</keyword>
<evidence type="ECO:0000256" key="10">
    <source>
        <dbReference type="ARBA" id="ARBA00023224"/>
    </source>
</evidence>
<dbReference type="Ensembl" id="ENSPPYT00000058682.1">
    <property type="protein sequence ID" value="ENSPPYP00000025211.1"/>
    <property type="gene ID" value="ENSPPYG00000034608.1"/>
</dbReference>
<dbReference type="GO" id="GO:0005886">
    <property type="term" value="C:plasma membrane"/>
    <property type="evidence" value="ECO:0007669"/>
    <property type="project" value="UniProtKB-SubCell"/>
</dbReference>
<dbReference type="InterPro" id="IPR000725">
    <property type="entry name" value="Olfact_rcpt"/>
</dbReference>
<dbReference type="InterPro" id="IPR050516">
    <property type="entry name" value="Olfactory_GPCR"/>
</dbReference>
<dbReference type="GO" id="GO:0004984">
    <property type="term" value="F:olfactory receptor activity"/>
    <property type="evidence" value="ECO:0007669"/>
    <property type="project" value="InterPro"/>
</dbReference>
<dbReference type="Pfam" id="PF13853">
    <property type="entry name" value="7tm_4"/>
    <property type="match status" value="1"/>
</dbReference>
<keyword evidence="6 11" id="KW-1133">Transmembrane helix</keyword>
<keyword evidence="2" id="KW-1003">Cell membrane</keyword>
<evidence type="ECO:0000256" key="4">
    <source>
        <dbReference type="ARBA" id="ARBA00022692"/>
    </source>
</evidence>
<dbReference type="AlphaFoldDB" id="A0A8I5YJB0"/>
<evidence type="ECO:0000313" key="13">
    <source>
        <dbReference type="Proteomes" id="UP000001595"/>
    </source>
</evidence>
<keyword evidence="13" id="KW-1185">Reference proteome</keyword>
<comment type="subcellular location">
    <subcellularLocation>
        <location evidence="1">Cell membrane</location>
        <topology evidence="1">Multi-pass membrane protein</topology>
    </subcellularLocation>
</comment>
<dbReference type="GeneTree" id="ENSGT01050000244828"/>
<evidence type="ECO:0008006" key="14">
    <source>
        <dbReference type="Google" id="ProtNLM"/>
    </source>
</evidence>
<evidence type="ECO:0000313" key="12">
    <source>
        <dbReference type="Ensembl" id="ENSPPYP00000025211.1"/>
    </source>
</evidence>
<reference evidence="12" key="3">
    <citation type="submission" date="2025-09" db="UniProtKB">
        <authorList>
            <consortium name="Ensembl"/>
        </authorList>
    </citation>
    <scope>IDENTIFICATION</scope>
</reference>
<evidence type="ECO:0000256" key="7">
    <source>
        <dbReference type="ARBA" id="ARBA00023040"/>
    </source>
</evidence>
<dbReference type="PANTHER" id="PTHR26452">
    <property type="entry name" value="OLFACTORY RECEPTOR"/>
    <property type="match status" value="1"/>
</dbReference>
<evidence type="ECO:0000256" key="9">
    <source>
        <dbReference type="ARBA" id="ARBA00023170"/>
    </source>
</evidence>
<proteinExistence type="predicted"/>
<evidence type="ECO:0000256" key="11">
    <source>
        <dbReference type="SAM" id="Phobius"/>
    </source>
</evidence>
<evidence type="ECO:0000256" key="1">
    <source>
        <dbReference type="ARBA" id="ARBA00004651"/>
    </source>
</evidence>
<sequence>MGNLTIFTEFILMDISSSQELQVLQGTIFRLPFIESNVIHQYFCDVPQVMSISSQYVQFSESVALSVSACIVLLFSVMLFISYVNIFSAVLQMCSLEARNKALSTCSPQIATFILFVLSSLFACLSPVSHASTLQSLLTAMFYTMVPPFTNPIIFSLRNRAIKSALGRMFNRSSQFL</sequence>
<feature type="transmembrane region" description="Helical" evidence="11">
    <location>
        <begin position="63"/>
        <end position="90"/>
    </location>
</feature>
<accession>A0A8I5YJB0</accession>
<evidence type="ECO:0000256" key="8">
    <source>
        <dbReference type="ARBA" id="ARBA00023136"/>
    </source>
</evidence>
<name>A0A8I5YJB0_PONAB</name>
<evidence type="ECO:0000256" key="6">
    <source>
        <dbReference type="ARBA" id="ARBA00022989"/>
    </source>
</evidence>
<organism evidence="12 13">
    <name type="scientific">Pongo abelii</name>
    <name type="common">Sumatran orangutan</name>
    <name type="synonym">Pongo pygmaeus abelii</name>
    <dbReference type="NCBI Taxonomy" id="9601"/>
    <lineage>
        <taxon>Eukaryota</taxon>
        <taxon>Metazoa</taxon>
        <taxon>Chordata</taxon>
        <taxon>Craniata</taxon>
        <taxon>Vertebrata</taxon>
        <taxon>Euteleostomi</taxon>
        <taxon>Mammalia</taxon>
        <taxon>Eutheria</taxon>
        <taxon>Euarchontoglires</taxon>
        <taxon>Primates</taxon>
        <taxon>Haplorrhini</taxon>
        <taxon>Catarrhini</taxon>
        <taxon>Hominidae</taxon>
        <taxon>Pongo</taxon>
    </lineage>
</organism>
<dbReference type="Proteomes" id="UP000001595">
    <property type="component" value="Chromosome 1"/>
</dbReference>
<evidence type="ECO:0000256" key="3">
    <source>
        <dbReference type="ARBA" id="ARBA00022606"/>
    </source>
</evidence>